<keyword evidence="14" id="KW-1185">Reference proteome</keyword>
<dbReference type="NCBIfam" id="NF004598">
    <property type="entry name" value="PRK05932.1-5"/>
    <property type="match status" value="1"/>
</dbReference>
<comment type="function">
    <text evidence="9">Sigma factors are initiation factors that promote the attachment of RNA polymerase to specific initiation sites and are then released.</text>
</comment>
<organism evidence="13 14">
    <name type="scientific">Leeia speluncae</name>
    <dbReference type="NCBI Taxonomy" id="2884804"/>
    <lineage>
        <taxon>Bacteria</taxon>
        <taxon>Pseudomonadati</taxon>
        <taxon>Pseudomonadota</taxon>
        <taxon>Betaproteobacteria</taxon>
        <taxon>Neisseriales</taxon>
        <taxon>Leeiaceae</taxon>
        <taxon>Leeia</taxon>
    </lineage>
</organism>
<dbReference type="Pfam" id="PF00309">
    <property type="entry name" value="Sigma54_AID"/>
    <property type="match status" value="1"/>
</dbReference>
<evidence type="ECO:0000259" key="12">
    <source>
        <dbReference type="Pfam" id="PF04963"/>
    </source>
</evidence>
<evidence type="ECO:0000256" key="8">
    <source>
        <dbReference type="ARBA" id="ARBA00023163"/>
    </source>
</evidence>
<evidence type="ECO:0000256" key="10">
    <source>
        <dbReference type="SAM" id="MobiDB-lite"/>
    </source>
</evidence>
<dbReference type="NCBIfam" id="TIGR02395">
    <property type="entry name" value="rpoN_sigma"/>
    <property type="match status" value="1"/>
</dbReference>
<dbReference type="Gene3D" id="1.10.10.60">
    <property type="entry name" value="Homeodomain-like"/>
    <property type="match status" value="1"/>
</dbReference>
<dbReference type="PROSITE" id="PS00717">
    <property type="entry name" value="SIGMA54_1"/>
    <property type="match status" value="1"/>
</dbReference>
<protein>
    <recommendedName>
        <fullName evidence="9">RNA polymerase sigma-54 factor</fullName>
    </recommendedName>
</protein>
<dbReference type="InterPro" id="IPR038709">
    <property type="entry name" value="RpoN_core-bd_sf"/>
</dbReference>
<dbReference type="Gene3D" id="1.10.10.1330">
    <property type="entry name" value="RNA polymerase sigma-54 factor, core-binding domain"/>
    <property type="match status" value="1"/>
</dbReference>
<keyword evidence="6 9" id="KW-0731">Sigma factor</keyword>
<feature type="region of interest" description="Disordered" evidence="10">
    <location>
        <begin position="51"/>
        <end position="80"/>
    </location>
</feature>
<evidence type="ECO:0000256" key="3">
    <source>
        <dbReference type="ARBA" id="ARBA00022679"/>
    </source>
</evidence>
<dbReference type="PRINTS" id="PR00045">
    <property type="entry name" value="SIGMA54FCT"/>
</dbReference>
<dbReference type="PANTHER" id="PTHR32248">
    <property type="entry name" value="RNA POLYMERASE SIGMA-54 FACTOR"/>
    <property type="match status" value="1"/>
</dbReference>
<dbReference type="PROSITE" id="PS50044">
    <property type="entry name" value="SIGMA54_3"/>
    <property type="match status" value="1"/>
</dbReference>
<keyword evidence="5 9" id="KW-0805">Transcription regulation</keyword>
<evidence type="ECO:0000313" key="14">
    <source>
        <dbReference type="Proteomes" id="UP001165395"/>
    </source>
</evidence>
<dbReference type="Proteomes" id="UP001165395">
    <property type="component" value="Unassembled WGS sequence"/>
</dbReference>
<dbReference type="RefSeq" id="WP_227180471.1">
    <property type="nucleotide sequence ID" value="NZ_JAJBZT010000004.1"/>
</dbReference>
<dbReference type="NCBIfam" id="NF004595">
    <property type="entry name" value="PRK05932.1-2"/>
    <property type="match status" value="1"/>
</dbReference>
<keyword evidence="4 9" id="KW-0548">Nucleotidyltransferase</keyword>
<keyword evidence="7 9" id="KW-0238">DNA-binding</keyword>
<keyword evidence="3 9" id="KW-0808">Transferase</keyword>
<keyword evidence="2 9" id="KW-0240">DNA-directed RNA polymerase</keyword>
<dbReference type="InterPro" id="IPR007634">
    <property type="entry name" value="RNA_pol_sigma_54_DNA-bd"/>
</dbReference>
<evidence type="ECO:0000256" key="4">
    <source>
        <dbReference type="ARBA" id="ARBA00022695"/>
    </source>
</evidence>
<name>A0ABS8D7R9_9NEIS</name>
<dbReference type="NCBIfam" id="NF009118">
    <property type="entry name" value="PRK12469.1"/>
    <property type="match status" value="1"/>
</dbReference>
<dbReference type="Pfam" id="PF04963">
    <property type="entry name" value="Sigma54_CBD"/>
    <property type="match status" value="1"/>
</dbReference>
<dbReference type="GO" id="GO:0003899">
    <property type="term" value="F:DNA-directed RNA polymerase activity"/>
    <property type="evidence" value="ECO:0007669"/>
    <property type="project" value="UniProtKB-EC"/>
</dbReference>
<gene>
    <name evidence="13" type="ORF">LIN78_09035</name>
</gene>
<evidence type="ECO:0000256" key="9">
    <source>
        <dbReference type="PIRNR" id="PIRNR000774"/>
    </source>
</evidence>
<dbReference type="EMBL" id="JAJBZT010000004">
    <property type="protein sequence ID" value="MCB6183693.1"/>
    <property type="molecule type" value="Genomic_DNA"/>
</dbReference>
<keyword evidence="8 9" id="KW-0804">Transcription</keyword>
<dbReference type="InterPro" id="IPR007046">
    <property type="entry name" value="RNA_pol_sigma_54_core-bd"/>
</dbReference>
<comment type="similarity">
    <text evidence="1 9">Belongs to the sigma-54 factor family.</text>
</comment>
<dbReference type="PIRSF" id="PIRSF000774">
    <property type="entry name" value="RpoN"/>
    <property type="match status" value="1"/>
</dbReference>
<dbReference type="PANTHER" id="PTHR32248:SF4">
    <property type="entry name" value="RNA POLYMERASE SIGMA-54 FACTOR"/>
    <property type="match status" value="1"/>
</dbReference>
<dbReference type="Pfam" id="PF04552">
    <property type="entry name" value="Sigma54_DBD"/>
    <property type="match status" value="1"/>
</dbReference>
<dbReference type="InterPro" id="IPR000394">
    <property type="entry name" value="RNA_pol_sigma_54"/>
</dbReference>
<dbReference type="PROSITE" id="PS00718">
    <property type="entry name" value="SIGMA54_2"/>
    <property type="match status" value="1"/>
</dbReference>
<evidence type="ECO:0000256" key="7">
    <source>
        <dbReference type="ARBA" id="ARBA00023125"/>
    </source>
</evidence>
<comment type="caution">
    <text evidence="13">The sequence shown here is derived from an EMBL/GenBank/DDBJ whole genome shotgun (WGS) entry which is preliminary data.</text>
</comment>
<evidence type="ECO:0000256" key="5">
    <source>
        <dbReference type="ARBA" id="ARBA00023015"/>
    </source>
</evidence>
<evidence type="ECO:0000259" key="11">
    <source>
        <dbReference type="Pfam" id="PF04552"/>
    </source>
</evidence>
<evidence type="ECO:0000256" key="6">
    <source>
        <dbReference type="ARBA" id="ARBA00023082"/>
    </source>
</evidence>
<sequence length="474" mass="53314">MKPGLQLKLSQQLTLTPQLQQSIRLLQLSTQDLQQELEQFMELNPLLERVDGFESGNGDESSYAEAGESSATDSTNTEEWQAAGEALDELSWQQSSGSSDDDEEIPAGDQVEIHPSLREHLIAQLGEMHLSDRDKLLAFLVIESLDDDGFFASEWEELAAMCPEDWEEAVEEEEWRIALHHVQHFDPAGVGARNLSECLDLQLLRMPDSPMVKLARTIVTQHLDLLGARDYTKLKKRLTTNDDQLREAQSLISGLDPRPGRAFSEEKAAYIVPDVIVVKEKGQWVAHLNSDAVPKIRVNQMYANILGRQRGGDGKGLQEQLQEARWMIKNIQQRFTTILRVTRAIVARQAKFFEYGEVGMSPLVLREIADELDLHESTVSRVTNQKYMMTPRGIFELKYFFGSRLDTDTGGACSATAIRALIKQLIQAEDSNKPLSDSQLSDMLANQGVIVARRTVAKYREAMQIPPVNLRKAL</sequence>
<proteinExistence type="inferred from homology"/>
<feature type="domain" description="RNA polymerase sigma factor 54 core-binding" evidence="12">
    <location>
        <begin position="113"/>
        <end position="302"/>
    </location>
</feature>
<accession>A0ABS8D7R9</accession>
<evidence type="ECO:0000313" key="13">
    <source>
        <dbReference type="EMBL" id="MCB6183693.1"/>
    </source>
</evidence>
<evidence type="ECO:0000256" key="2">
    <source>
        <dbReference type="ARBA" id="ARBA00022478"/>
    </source>
</evidence>
<feature type="compositionally biased region" description="Low complexity" evidence="10">
    <location>
        <begin position="60"/>
        <end position="71"/>
    </location>
</feature>
<evidence type="ECO:0000256" key="1">
    <source>
        <dbReference type="ARBA" id="ARBA00008798"/>
    </source>
</evidence>
<reference evidence="13" key="1">
    <citation type="submission" date="2021-10" db="EMBL/GenBank/DDBJ databases">
        <title>The complete genome sequence of Leeia sp. TBRC 13508.</title>
        <authorList>
            <person name="Charoenyingcharoen P."/>
            <person name="Yukphan P."/>
        </authorList>
    </citation>
    <scope>NUCLEOTIDE SEQUENCE</scope>
    <source>
        <strain evidence="13">TBRC 13508</strain>
    </source>
</reference>
<feature type="domain" description="RNA polymerase sigma factor 54 DNA-binding" evidence="11">
    <location>
        <begin position="317"/>
        <end position="472"/>
    </location>
</feature>